<feature type="signal peptide" evidence="6">
    <location>
        <begin position="1"/>
        <end position="24"/>
    </location>
</feature>
<evidence type="ECO:0000256" key="4">
    <source>
        <dbReference type="RuleBase" id="RU003744"/>
    </source>
</evidence>
<dbReference type="Proteomes" id="UP000215450">
    <property type="component" value="Unassembled WGS sequence"/>
</dbReference>
<dbReference type="PROSITE" id="PS51257">
    <property type="entry name" value="PROKAR_LIPOPROTEIN"/>
    <property type="match status" value="1"/>
</dbReference>
<comment type="similarity">
    <text evidence="2 4">Belongs to the bacterial solute-binding protein 3 family.</text>
</comment>
<evidence type="ECO:0000313" key="9">
    <source>
        <dbReference type="EMBL" id="SNB51532.1"/>
    </source>
</evidence>
<protein>
    <submittedName>
        <fullName evidence="8">Glutamine-binding periplasmic protein</fullName>
    </submittedName>
</protein>
<dbReference type="STRING" id="1522312.GCA_900177895_02093"/>
<dbReference type="GO" id="GO:0030313">
    <property type="term" value="C:cell envelope"/>
    <property type="evidence" value="ECO:0007669"/>
    <property type="project" value="UniProtKB-SubCell"/>
</dbReference>
<evidence type="ECO:0000256" key="3">
    <source>
        <dbReference type="ARBA" id="ARBA00022729"/>
    </source>
</evidence>
<reference evidence="9 10" key="2">
    <citation type="submission" date="2017-06" db="EMBL/GenBank/DDBJ databases">
        <authorList>
            <person name="Kim H.J."/>
            <person name="Triplett B.A."/>
        </authorList>
    </citation>
    <scope>NUCLEOTIDE SEQUENCE [LARGE SCALE GENOMIC DNA]</scope>
    <source>
        <strain evidence="9">Kingella_eburonensis</strain>
    </source>
</reference>
<proteinExistence type="inferred from homology"/>
<dbReference type="AlphaFoldDB" id="A0A238HDE7"/>
<dbReference type="RefSeq" id="WP_095061843.1">
    <property type="nucleotide sequence ID" value="NZ_FXUV02000001.1"/>
</dbReference>
<evidence type="ECO:0000313" key="10">
    <source>
        <dbReference type="Proteomes" id="UP000215450"/>
    </source>
</evidence>
<evidence type="ECO:0000313" key="8">
    <source>
        <dbReference type="EMBL" id="SMQ11745.1"/>
    </source>
</evidence>
<dbReference type="Pfam" id="PF00497">
    <property type="entry name" value="SBP_bac_3"/>
    <property type="match status" value="1"/>
</dbReference>
<keyword evidence="10" id="KW-1185">Reference proteome</keyword>
<dbReference type="PANTHER" id="PTHR35936:SF17">
    <property type="entry name" value="ARGININE-BINDING EXTRACELLULAR PROTEIN ARTP"/>
    <property type="match status" value="1"/>
</dbReference>
<evidence type="ECO:0000259" key="7">
    <source>
        <dbReference type="SMART" id="SM00062"/>
    </source>
</evidence>
<name>A0A238HDE7_9NEIS</name>
<evidence type="ECO:0000256" key="5">
    <source>
        <dbReference type="SAM" id="MobiDB-lite"/>
    </source>
</evidence>
<evidence type="ECO:0000256" key="6">
    <source>
        <dbReference type="SAM" id="SignalP"/>
    </source>
</evidence>
<comment type="subcellular location">
    <subcellularLocation>
        <location evidence="1">Cell envelope</location>
    </subcellularLocation>
</comment>
<dbReference type="Gene3D" id="3.40.190.10">
    <property type="entry name" value="Periplasmic binding protein-like II"/>
    <property type="match status" value="2"/>
</dbReference>
<dbReference type="PROSITE" id="PS01039">
    <property type="entry name" value="SBP_BACTERIAL_3"/>
    <property type="match status" value="1"/>
</dbReference>
<dbReference type="SMART" id="SM00062">
    <property type="entry name" value="PBPb"/>
    <property type="match status" value="1"/>
</dbReference>
<keyword evidence="3 6" id="KW-0732">Signal</keyword>
<dbReference type="InterPro" id="IPR018313">
    <property type="entry name" value="SBP_3_CS"/>
</dbReference>
<dbReference type="OrthoDB" id="8613451at2"/>
<organism evidence="8">
    <name type="scientific">Kingella negevensis</name>
    <dbReference type="NCBI Taxonomy" id="1522312"/>
    <lineage>
        <taxon>Bacteria</taxon>
        <taxon>Pseudomonadati</taxon>
        <taxon>Pseudomonadota</taxon>
        <taxon>Betaproteobacteria</taxon>
        <taxon>Neisseriales</taxon>
        <taxon>Neisseriaceae</taxon>
        <taxon>Kingella</taxon>
    </lineage>
</organism>
<evidence type="ECO:0000256" key="1">
    <source>
        <dbReference type="ARBA" id="ARBA00004196"/>
    </source>
</evidence>
<dbReference type="EMBL" id="FXUV02000001">
    <property type="protein sequence ID" value="SNB51532.1"/>
    <property type="molecule type" value="Genomic_DNA"/>
</dbReference>
<feature type="region of interest" description="Disordered" evidence="5">
    <location>
        <begin position="22"/>
        <end position="42"/>
    </location>
</feature>
<accession>A0A238HDE7</accession>
<dbReference type="SUPFAM" id="SSF53850">
    <property type="entry name" value="Periplasmic binding protein-like II"/>
    <property type="match status" value="1"/>
</dbReference>
<gene>
    <name evidence="8" type="primary">glnH_1</name>
    <name evidence="8" type="ORF">KEBURONENSIS_00100</name>
</gene>
<evidence type="ECO:0000256" key="2">
    <source>
        <dbReference type="ARBA" id="ARBA00010333"/>
    </source>
</evidence>
<feature type="chain" id="PRO_5015075120" evidence="6">
    <location>
        <begin position="25"/>
        <end position="275"/>
    </location>
</feature>
<reference evidence="8" key="1">
    <citation type="submission" date="2017-05" db="EMBL/GenBank/DDBJ databases">
        <authorList>
            <person name="Song R."/>
            <person name="Chenine A.L."/>
            <person name="Ruprecht R.M."/>
        </authorList>
    </citation>
    <scope>NUCLEOTIDE SEQUENCE</scope>
    <source>
        <strain evidence="8">Kingella_eburonensis</strain>
    </source>
</reference>
<dbReference type="PANTHER" id="PTHR35936">
    <property type="entry name" value="MEMBRANE-BOUND LYTIC MUREIN TRANSGLYCOSYLASE F"/>
    <property type="match status" value="1"/>
</dbReference>
<dbReference type="EMBL" id="FXUV01000001">
    <property type="protein sequence ID" value="SMQ11745.1"/>
    <property type="molecule type" value="Genomic_DNA"/>
</dbReference>
<dbReference type="InterPro" id="IPR001638">
    <property type="entry name" value="Solute-binding_3/MltF_N"/>
</dbReference>
<feature type="domain" description="Solute-binding protein family 3/N-terminal" evidence="7">
    <location>
        <begin position="51"/>
        <end position="273"/>
    </location>
</feature>
<sequence>MKKQTLSLLVAAAFALAACGDNSAQPTQSTTPSTPAASAAPSAAANPSWETYLVGSELSYIPFEYSGDKGQAEGFEIDVLQAVAQAAEFNIQVVNTPRNTIESSLNNDSRQIWASSLSINPERLEKMAMSDSFLSYESAMLVLDTPENKGIKKPEDLAGKTIAYNKSSYLNAAKTKELSANADESTSFYLALKDVYSGKATAVIGDTRVFQYYQKQADAPKSRIIPLSTESNKLGFAVKKGNVELLKKINAGLQKIKSDGTLDKLIAKWFGEANK</sequence>